<keyword evidence="4" id="KW-1185">Reference proteome</keyword>
<organism evidence="3 4">
    <name type="scientific">Spirodela intermedia</name>
    <name type="common">Intermediate duckweed</name>
    <dbReference type="NCBI Taxonomy" id="51605"/>
    <lineage>
        <taxon>Eukaryota</taxon>
        <taxon>Viridiplantae</taxon>
        <taxon>Streptophyta</taxon>
        <taxon>Embryophyta</taxon>
        <taxon>Tracheophyta</taxon>
        <taxon>Spermatophyta</taxon>
        <taxon>Magnoliopsida</taxon>
        <taxon>Liliopsida</taxon>
        <taxon>Araceae</taxon>
        <taxon>Lemnoideae</taxon>
        <taxon>Spirodela</taxon>
    </lineage>
</organism>
<sequence length="109" mass="10973">MASLTMPTSFFGGAAGVSERSSPAASRRRLLVVKAVRPEAQGCAAAAEAEGARGRRAAILAVAAAAVSAVGAAQNAAMADDEPKKGTPEAKKKYAPICVTMPTASICRK</sequence>
<proteinExistence type="predicted"/>
<dbReference type="EMBL" id="LR743594">
    <property type="protein sequence ID" value="CAA2623338.1"/>
    <property type="molecule type" value="Genomic_DNA"/>
</dbReference>
<dbReference type="PANTHER" id="PTHR34940:SF4">
    <property type="entry name" value="OS02G0581100 PROTEIN"/>
    <property type="match status" value="1"/>
</dbReference>
<reference evidence="3" key="1">
    <citation type="submission" date="2020-02" db="EMBL/GenBank/DDBJ databases">
        <authorList>
            <person name="Scholz U."/>
            <person name="Mascher M."/>
            <person name="Fiebig A."/>
        </authorList>
    </citation>
    <scope>NUCLEOTIDE SEQUENCE</scope>
</reference>
<dbReference type="AlphaFoldDB" id="A0A7I8KP99"/>
<evidence type="ECO:0000256" key="1">
    <source>
        <dbReference type="SAM" id="MobiDB-lite"/>
    </source>
</evidence>
<evidence type="ECO:0000313" key="4">
    <source>
        <dbReference type="Proteomes" id="UP000663760"/>
    </source>
</evidence>
<accession>A0A7I8KP99</accession>
<evidence type="ECO:0000313" key="3">
    <source>
        <dbReference type="EMBL" id="CAA7399302.1"/>
    </source>
</evidence>
<gene>
    <name evidence="2" type="ORF">SI7747_07009274</name>
    <name evidence="3" type="ORF">SI8410_07009972</name>
</gene>
<dbReference type="EMBL" id="LR746270">
    <property type="protein sequence ID" value="CAA7399302.1"/>
    <property type="molecule type" value="Genomic_DNA"/>
</dbReference>
<evidence type="ECO:0000313" key="2">
    <source>
        <dbReference type="EMBL" id="CAA2623338.1"/>
    </source>
</evidence>
<protein>
    <submittedName>
        <fullName evidence="3">Uncharacterized protein</fullName>
    </submittedName>
</protein>
<dbReference type="OrthoDB" id="786245at2759"/>
<dbReference type="InterPro" id="IPR040296">
    <property type="entry name" value="PSBT"/>
</dbReference>
<name>A0A7I8KP99_SPIIN</name>
<feature type="region of interest" description="Disordered" evidence="1">
    <location>
        <begin position="1"/>
        <end position="26"/>
    </location>
</feature>
<dbReference type="PANTHER" id="PTHR34940">
    <property type="entry name" value="PHOTOSYSTEM II 5 KDA PROTEIN, CHLOROPLASTIC"/>
    <property type="match status" value="1"/>
</dbReference>
<dbReference type="Proteomes" id="UP000663760">
    <property type="component" value="Chromosome 7"/>
</dbReference>